<proteinExistence type="predicted"/>
<evidence type="ECO:0000313" key="5">
    <source>
        <dbReference type="EMBL" id="CAG6467594.1"/>
    </source>
</evidence>
<dbReference type="AlphaFoldDB" id="A0A8D8FEX1"/>
<reference evidence="5" key="1">
    <citation type="submission" date="2021-05" db="EMBL/GenBank/DDBJ databases">
        <authorList>
            <person name="Alioto T."/>
            <person name="Alioto T."/>
            <person name="Gomez Garrido J."/>
        </authorList>
    </citation>
    <scope>NUCLEOTIDE SEQUENCE</scope>
</reference>
<dbReference type="InterPro" id="IPR007588">
    <property type="entry name" value="Znf_FLYWCH"/>
</dbReference>
<keyword evidence="2" id="KW-0863">Zinc-finger</keyword>
<evidence type="ECO:0000259" key="4">
    <source>
        <dbReference type="Pfam" id="PF04500"/>
    </source>
</evidence>
<organism evidence="5">
    <name type="scientific">Culex pipiens</name>
    <name type="common">House mosquito</name>
    <dbReference type="NCBI Taxonomy" id="7175"/>
    <lineage>
        <taxon>Eukaryota</taxon>
        <taxon>Metazoa</taxon>
        <taxon>Ecdysozoa</taxon>
        <taxon>Arthropoda</taxon>
        <taxon>Hexapoda</taxon>
        <taxon>Insecta</taxon>
        <taxon>Pterygota</taxon>
        <taxon>Neoptera</taxon>
        <taxon>Endopterygota</taxon>
        <taxon>Diptera</taxon>
        <taxon>Nematocera</taxon>
        <taxon>Culicoidea</taxon>
        <taxon>Culicidae</taxon>
        <taxon>Culicinae</taxon>
        <taxon>Culicini</taxon>
        <taxon>Culex</taxon>
        <taxon>Culex</taxon>
    </lineage>
</organism>
<dbReference type="EMBL" id="HBUE01058778">
    <property type="protein sequence ID" value="CAG6467594.1"/>
    <property type="molecule type" value="Transcribed_RNA"/>
</dbReference>
<name>A0A8D8FEX1_CULPI</name>
<keyword evidence="1" id="KW-0479">Metal-binding</keyword>
<protein>
    <submittedName>
        <fullName evidence="5">(northern house mosquito) hypothetical protein</fullName>
    </submittedName>
</protein>
<keyword evidence="3" id="KW-0862">Zinc</keyword>
<evidence type="ECO:0000256" key="1">
    <source>
        <dbReference type="ARBA" id="ARBA00022723"/>
    </source>
</evidence>
<accession>A0A8D8FEX1</accession>
<evidence type="ECO:0000256" key="2">
    <source>
        <dbReference type="ARBA" id="ARBA00022771"/>
    </source>
</evidence>
<dbReference type="GO" id="GO:0008270">
    <property type="term" value="F:zinc ion binding"/>
    <property type="evidence" value="ECO:0007669"/>
    <property type="project" value="UniProtKB-KW"/>
</dbReference>
<evidence type="ECO:0000256" key="3">
    <source>
        <dbReference type="ARBA" id="ARBA00022833"/>
    </source>
</evidence>
<sequence length="115" mass="12840">MTGGVLFNFTGGSARFMYGENYELINNRKGGLNLLYEGYVYRRKADYASTVNWVCANPNTARFISDPALVLGYTGVCAARCVTNKEGGIKLGKKGHNHPPIRYNDETKEDFLLTY</sequence>
<dbReference type="Gene3D" id="2.20.25.240">
    <property type="match status" value="1"/>
</dbReference>
<dbReference type="Pfam" id="PF04500">
    <property type="entry name" value="FLYWCH"/>
    <property type="match status" value="1"/>
</dbReference>
<feature type="domain" description="FLYWCH-type" evidence="4">
    <location>
        <begin position="25"/>
        <end position="98"/>
    </location>
</feature>